<dbReference type="Pfam" id="PF00534">
    <property type="entry name" value="Glycos_transf_1"/>
    <property type="match status" value="1"/>
</dbReference>
<dbReference type="CDD" id="cd03808">
    <property type="entry name" value="GT4_CapM-like"/>
    <property type="match status" value="1"/>
</dbReference>
<organism evidence="3 4">
    <name type="scientific">Heyndrickxia oleronia</name>
    <dbReference type="NCBI Taxonomy" id="38875"/>
    <lineage>
        <taxon>Bacteria</taxon>
        <taxon>Bacillati</taxon>
        <taxon>Bacillota</taxon>
        <taxon>Bacilli</taxon>
        <taxon>Bacillales</taxon>
        <taxon>Bacillaceae</taxon>
        <taxon>Heyndrickxia</taxon>
    </lineage>
</organism>
<dbReference type="EMBL" id="JAROYP010000001">
    <property type="protein sequence ID" value="MDH5159347.1"/>
    <property type="molecule type" value="Genomic_DNA"/>
</dbReference>
<reference evidence="3" key="1">
    <citation type="submission" date="2023-03" db="EMBL/GenBank/DDBJ databases">
        <title>Bacterial isolates from washroom surfaces on a university campus.</title>
        <authorList>
            <person name="Holman D.B."/>
            <person name="Gzyl K.E."/>
            <person name="Taheri A.E."/>
        </authorList>
    </citation>
    <scope>NUCLEOTIDE SEQUENCE</scope>
    <source>
        <strain evidence="3">RD03</strain>
    </source>
</reference>
<dbReference type="Gene3D" id="3.40.50.2000">
    <property type="entry name" value="Glycogen Phosphorylase B"/>
    <property type="match status" value="2"/>
</dbReference>
<evidence type="ECO:0000313" key="3">
    <source>
        <dbReference type="EMBL" id="MDH5159347.1"/>
    </source>
</evidence>
<name>A0AAW6SQ26_9BACI</name>
<dbReference type="InterPro" id="IPR001296">
    <property type="entry name" value="Glyco_trans_1"/>
</dbReference>
<dbReference type="PANTHER" id="PTHR45947:SF3">
    <property type="entry name" value="SULFOQUINOVOSYL TRANSFERASE SQD2"/>
    <property type="match status" value="1"/>
</dbReference>
<dbReference type="RefSeq" id="WP_280615340.1">
    <property type="nucleotide sequence ID" value="NZ_JAROYP010000001.1"/>
</dbReference>
<dbReference type="AlphaFoldDB" id="A0AAW6SQ26"/>
<gene>
    <name evidence="3" type="ORF">P5X88_00245</name>
</gene>
<proteinExistence type="predicted"/>
<dbReference type="GO" id="GO:0016758">
    <property type="term" value="F:hexosyltransferase activity"/>
    <property type="evidence" value="ECO:0007669"/>
    <property type="project" value="TreeGrafter"/>
</dbReference>
<evidence type="ECO:0000313" key="4">
    <source>
        <dbReference type="Proteomes" id="UP001159179"/>
    </source>
</evidence>
<sequence length="370" mass="42789">MKKILFTATVDSHILTFHLPYLKWFKDQGIEVHVASNGDANIPFVDKKYNIPIERSPFKKANLKALNRFKEIINCNDYHMIHCHTPMGSVLTRLAARKAQKNGTKVIYTAHGFHFYNGAPLLNWLMYYPVERWLSKYTDCLITINNEDFQTSNRLHSKALELVNGIGVDLNKFVPQTVKSKYELRKKYNFNEGDFILIFVGELNYNKHQDLLINVMYLLSKKYSNIKLLLVGDGDYLGNYKEQVNKLHLQEFVLFLGYRNDIRDLLLLSDVSVSSSRREGLPVNVMEAMATGLPLVVTNCRGNRDLVMNEKNGFLIGINDIDGFSIAIEKLYQSQTLRETFGINSLEHIHKYSLETIKKKMQKIYTDFID</sequence>
<feature type="domain" description="Glycosyltransferase subfamily 4-like N-terminal" evidence="2">
    <location>
        <begin position="3"/>
        <end position="145"/>
    </location>
</feature>
<dbReference type="Proteomes" id="UP001159179">
    <property type="component" value="Unassembled WGS sequence"/>
</dbReference>
<dbReference type="InterPro" id="IPR050194">
    <property type="entry name" value="Glycosyltransferase_grp1"/>
</dbReference>
<feature type="domain" description="Glycosyl transferase family 1" evidence="1">
    <location>
        <begin position="183"/>
        <end position="345"/>
    </location>
</feature>
<evidence type="ECO:0000259" key="2">
    <source>
        <dbReference type="Pfam" id="PF13477"/>
    </source>
</evidence>
<evidence type="ECO:0000259" key="1">
    <source>
        <dbReference type="Pfam" id="PF00534"/>
    </source>
</evidence>
<dbReference type="SUPFAM" id="SSF53756">
    <property type="entry name" value="UDP-Glycosyltransferase/glycogen phosphorylase"/>
    <property type="match status" value="1"/>
</dbReference>
<accession>A0AAW6SQ26</accession>
<dbReference type="Pfam" id="PF13477">
    <property type="entry name" value="Glyco_trans_4_2"/>
    <property type="match status" value="1"/>
</dbReference>
<dbReference type="PANTHER" id="PTHR45947">
    <property type="entry name" value="SULFOQUINOVOSYL TRANSFERASE SQD2"/>
    <property type="match status" value="1"/>
</dbReference>
<comment type="caution">
    <text evidence="3">The sequence shown here is derived from an EMBL/GenBank/DDBJ whole genome shotgun (WGS) entry which is preliminary data.</text>
</comment>
<protein>
    <submittedName>
        <fullName evidence="3">Glycosyltransferase family 4 protein</fullName>
    </submittedName>
</protein>
<dbReference type="InterPro" id="IPR028098">
    <property type="entry name" value="Glyco_trans_4-like_N"/>
</dbReference>